<feature type="region of interest" description="Disordered" evidence="8">
    <location>
        <begin position="354"/>
        <end position="392"/>
    </location>
</feature>
<feature type="transmembrane region" description="Helical" evidence="9">
    <location>
        <begin position="527"/>
        <end position="549"/>
    </location>
</feature>
<dbReference type="InterPro" id="IPR003593">
    <property type="entry name" value="AAA+_ATPase"/>
</dbReference>
<dbReference type="InterPro" id="IPR017871">
    <property type="entry name" value="ABC_transporter-like_CS"/>
</dbReference>
<dbReference type="Pfam" id="PF00005">
    <property type="entry name" value="ABC_tran"/>
    <property type="match status" value="1"/>
</dbReference>
<keyword evidence="6 9" id="KW-1133">Transmembrane helix</keyword>
<dbReference type="OrthoDB" id="245989at2759"/>
<dbReference type="EMBL" id="VDLU01000003">
    <property type="protein sequence ID" value="TNJ27434.1"/>
    <property type="molecule type" value="Genomic_DNA"/>
</dbReference>
<accession>A0A4Z1SNQ8</accession>
<evidence type="ECO:0000256" key="1">
    <source>
        <dbReference type="ARBA" id="ARBA00004141"/>
    </source>
</evidence>
<comment type="caution">
    <text evidence="11">The sequence shown here is derived from an EMBL/GenBank/DDBJ whole genome shotgun (WGS) entry which is preliminary data.</text>
</comment>
<evidence type="ECO:0000256" key="8">
    <source>
        <dbReference type="SAM" id="MobiDB-lite"/>
    </source>
</evidence>
<gene>
    <name evidence="11" type="ORF">GMRT_14997</name>
</gene>
<dbReference type="GO" id="GO:0005524">
    <property type="term" value="F:ATP binding"/>
    <property type="evidence" value="ECO:0007669"/>
    <property type="project" value="UniProtKB-KW"/>
</dbReference>
<dbReference type="InterPro" id="IPR003439">
    <property type="entry name" value="ABC_transporter-like_ATP-bd"/>
</dbReference>
<feature type="transmembrane region" description="Helical" evidence="9">
    <location>
        <begin position="561"/>
        <end position="582"/>
    </location>
</feature>
<evidence type="ECO:0000256" key="3">
    <source>
        <dbReference type="ARBA" id="ARBA00022692"/>
    </source>
</evidence>
<dbReference type="InterPro" id="IPR043926">
    <property type="entry name" value="ABCG_dom"/>
</dbReference>
<feature type="transmembrane region" description="Helical" evidence="9">
    <location>
        <begin position="602"/>
        <end position="627"/>
    </location>
</feature>
<dbReference type="InterPro" id="IPR050352">
    <property type="entry name" value="ABCG_transporters"/>
</dbReference>
<feature type="transmembrane region" description="Helical" evidence="9">
    <location>
        <begin position="669"/>
        <end position="689"/>
    </location>
</feature>
<dbReference type="VEuPathDB" id="GiardiaDB:GMRT_14997"/>
<evidence type="ECO:0000256" key="6">
    <source>
        <dbReference type="ARBA" id="ARBA00022989"/>
    </source>
</evidence>
<keyword evidence="7 9" id="KW-0472">Membrane</keyword>
<protein>
    <submittedName>
        <fullName evidence="11">ABC transporter</fullName>
    </submittedName>
</protein>
<dbReference type="GO" id="GO:0016020">
    <property type="term" value="C:membrane"/>
    <property type="evidence" value="ECO:0007669"/>
    <property type="project" value="UniProtKB-SubCell"/>
</dbReference>
<dbReference type="Gene3D" id="3.40.50.300">
    <property type="entry name" value="P-loop containing nucleotide triphosphate hydrolases"/>
    <property type="match status" value="1"/>
</dbReference>
<evidence type="ECO:0000256" key="9">
    <source>
        <dbReference type="SAM" id="Phobius"/>
    </source>
</evidence>
<feature type="transmembrane region" description="Helical" evidence="9">
    <location>
        <begin position="756"/>
        <end position="779"/>
    </location>
</feature>
<evidence type="ECO:0000256" key="5">
    <source>
        <dbReference type="ARBA" id="ARBA00022840"/>
    </source>
</evidence>
<evidence type="ECO:0000313" key="11">
    <source>
        <dbReference type="EMBL" id="TNJ27434.1"/>
    </source>
</evidence>
<keyword evidence="4" id="KW-0547">Nucleotide-binding</keyword>
<reference evidence="11 12" key="1">
    <citation type="submission" date="2019-05" db="EMBL/GenBank/DDBJ databases">
        <title>The compact genome of Giardia muris reveals important steps in the evolution of intestinal protozoan parasites.</title>
        <authorList>
            <person name="Xu F."/>
            <person name="Jimenez-Gonzalez A."/>
            <person name="Einarsson E."/>
            <person name="Astvaldsson A."/>
            <person name="Peirasmaki D."/>
            <person name="Eckmann L."/>
            <person name="Andersson J.O."/>
            <person name="Svard S.G."/>
            <person name="Jerlstrom-Hultqvist J."/>
        </authorList>
    </citation>
    <scope>NUCLEOTIDE SEQUENCE [LARGE SCALE GENOMIC DNA]</scope>
    <source>
        <strain evidence="11 12">Roberts-Thomson</strain>
    </source>
</reference>
<dbReference type="GO" id="GO:0016887">
    <property type="term" value="F:ATP hydrolysis activity"/>
    <property type="evidence" value="ECO:0007669"/>
    <property type="project" value="InterPro"/>
</dbReference>
<dbReference type="SMART" id="SM00382">
    <property type="entry name" value="AAA"/>
    <property type="match status" value="1"/>
</dbReference>
<feature type="transmembrane region" description="Helical" evidence="9">
    <location>
        <begin position="639"/>
        <end position="663"/>
    </location>
</feature>
<feature type="transmembrane region" description="Helical" evidence="9">
    <location>
        <begin position="696"/>
        <end position="715"/>
    </location>
</feature>
<keyword evidence="5" id="KW-0067">ATP-binding</keyword>
<dbReference type="Pfam" id="PF01061">
    <property type="entry name" value="ABC2_membrane"/>
    <property type="match status" value="1"/>
</dbReference>
<evidence type="ECO:0000256" key="4">
    <source>
        <dbReference type="ARBA" id="ARBA00022741"/>
    </source>
</evidence>
<dbReference type="PROSITE" id="PS00211">
    <property type="entry name" value="ABC_TRANSPORTER_1"/>
    <property type="match status" value="1"/>
</dbReference>
<proteinExistence type="predicted"/>
<keyword evidence="3 9" id="KW-0812">Transmembrane</keyword>
<dbReference type="AlphaFoldDB" id="A0A4Z1SNQ8"/>
<dbReference type="PANTHER" id="PTHR48041:SF139">
    <property type="entry name" value="PROTEIN SCARLET"/>
    <property type="match status" value="1"/>
</dbReference>
<dbReference type="Pfam" id="PF19055">
    <property type="entry name" value="ABC2_membrane_7"/>
    <property type="match status" value="1"/>
</dbReference>
<dbReference type="InterPro" id="IPR013525">
    <property type="entry name" value="ABC2_TM"/>
</dbReference>
<dbReference type="SUPFAM" id="SSF52540">
    <property type="entry name" value="P-loop containing nucleoside triphosphate hydrolases"/>
    <property type="match status" value="1"/>
</dbReference>
<dbReference type="InterPro" id="IPR027417">
    <property type="entry name" value="P-loop_NTPase"/>
</dbReference>
<dbReference type="GO" id="GO:0140359">
    <property type="term" value="F:ABC-type transporter activity"/>
    <property type="evidence" value="ECO:0007669"/>
    <property type="project" value="InterPro"/>
</dbReference>
<dbReference type="PROSITE" id="PS50893">
    <property type="entry name" value="ABC_TRANSPORTER_2"/>
    <property type="match status" value="1"/>
</dbReference>
<sequence length="785" mass="88108">MQPTISVSGLCYDVPMTLGAKAHALRKHRLLRQPRTWDSRTGYKPILRDISLNVYPGELVAIIGPSGSGKTSLINILAHRIITQTYCGDIRFLGRPLGPWIKPYLGYVQQEDTLYPTDTAREALQFTADLKLRGDRIMKKGIVDSVLRTVRLDHVADQPMGAAAGQGFSASTVKTGLSGGERRRVSIANEIVGSPRLLLLDECTSGLDISTATAVIGTLRSIADSRYSKSASTFLEPNPSRRPEDRCNNIAVVATLHQPSSYMWGLFDKVIVMAKGRVMFYGRTEHFNKVINLIGYQMPPNYNPADYLIELVSPDSGQFPHCHEDRLELLSAISETFDVDKEVKEYALEQAMLEGGEEDPLLPGDSLKADTAKEEENDTPSEAGPIPAITGVTPRLNCSMEKSILKTFEIDGSELMTVGTSMPNPSLSKSTITPSSQRPYSFAAPSVSLNVDGSGPESYFRHVVQKSRLDAYMERRQMGGINPLYFLHDEVYEALNYRTKYARPYTVQFYYLLARFIRVSTREPSRFVSFVFEFAFFALFAGSLFWRLGYTQAELSNRVGALFFIQTSLAFAPSSESGLRLFHTRQLYHREHASGLYGTLPFYVAMILVDLPVYLFFVIVYGAIVYFMIGFNTQSAGRWFYFIGLCFMTLLATVSFSHVWVAMFANYRVAQVLTMVIVSVIIVFAGPYINASTIPVYYIWFPWVSYFAYAFKGLFFNEVWGLSFTCGDVPDEACSIRTYEDAIAYYGQGNYTLTGALFLAFGFLVGWTLVCFILSYILLRYRRFS</sequence>
<keyword evidence="12" id="KW-1185">Reference proteome</keyword>
<evidence type="ECO:0000313" key="12">
    <source>
        <dbReference type="Proteomes" id="UP000315496"/>
    </source>
</evidence>
<evidence type="ECO:0000256" key="2">
    <source>
        <dbReference type="ARBA" id="ARBA00022448"/>
    </source>
</evidence>
<feature type="domain" description="ABC transporter" evidence="10">
    <location>
        <begin position="25"/>
        <end position="300"/>
    </location>
</feature>
<name>A0A4Z1SNQ8_GIAMU</name>
<organism evidence="11 12">
    <name type="scientific">Giardia muris</name>
    <dbReference type="NCBI Taxonomy" id="5742"/>
    <lineage>
        <taxon>Eukaryota</taxon>
        <taxon>Metamonada</taxon>
        <taxon>Diplomonadida</taxon>
        <taxon>Hexamitidae</taxon>
        <taxon>Giardiinae</taxon>
        <taxon>Giardia</taxon>
    </lineage>
</organism>
<evidence type="ECO:0000259" key="10">
    <source>
        <dbReference type="PROSITE" id="PS50893"/>
    </source>
</evidence>
<comment type="subcellular location">
    <subcellularLocation>
        <location evidence="1">Membrane</location>
        <topology evidence="1">Multi-pass membrane protein</topology>
    </subcellularLocation>
</comment>
<evidence type="ECO:0000256" key="7">
    <source>
        <dbReference type="ARBA" id="ARBA00023136"/>
    </source>
</evidence>
<dbReference type="Proteomes" id="UP000315496">
    <property type="component" value="Chromosome 3"/>
</dbReference>
<keyword evidence="2" id="KW-0813">Transport</keyword>
<dbReference type="PANTHER" id="PTHR48041">
    <property type="entry name" value="ABC TRANSPORTER G FAMILY MEMBER 28"/>
    <property type="match status" value="1"/>
</dbReference>